<feature type="region of interest" description="Disordered" evidence="1">
    <location>
        <begin position="91"/>
        <end position="116"/>
    </location>
</feature>
<protein>
    <submittedName>
        <fullName evidence="2">Uncharacterized protein</fullName>
    </submittedName>
</protein>
<dbReference type="EnsemblPlants" id="ORUFI04G04240.1">
    <property type="protein sequence ID" value="ORUFI04G04240.1"/>
    <property type="gene ID" value="ORUFI04G04240"/>
</dbReference>
<sequence length="116" mass="13095">MFRLAIHVVGLVRQKFTNHQPKALKVKVGWTSEKSLASVDCNNIHARSSIRVECRLPLQLLSLDEDSDSDYSDKLHEPGQNKVNHVKTTLKGKEVMASTTVKRPRGRPPKRGKARK</sequence>
<feature type="compositionally biased region" description="Basic residues" evidence="1">
    <location>
        <begin position="102"/>
        <end position="116"/>
    </location>
</feature>
<reference evidence="3" key="1">
    <citation type="submission" date="2013-06" db="EMBL/GenBank/DDBJ databases">
        <authorList>
            <person name="Zhao Q."/>
        </authorList>
    </citation>
    <scope>NUCLEOTIDE SEQUENCE</scope>
    <source>
        <strain evidence="3">cv. W1943</strain>
    </source>
</reference>
<evidence type="ECO:0000256" key="1">
    <source>
        <dbReference type="SAM" id="MobiDB-lite"/>
    </source>
</evidence>
<dbReference type="Proteomes" id="UP000008022">
    <property type="component" value="Unassembled WGS sequence"/>
</dbReference>
<dbReference type="AlphaFoldDB" id="A0A0E0P5P0"/>
<evidence type="ECO:0000313" key="2">
    <source>
        <dbReference type="EnsemblPlants" id="ORUFI04G04240.1"/>
    </source>
</evidence>
<accession>A0A0E0P5P0</accession>
<dbReference type="HOGENOM" id="CLU_2125040_0_0_1"/>
<evidence type="ECO:0000313" key="3">
    <source>
        <dbReference type="Proteomes" id="UP000008022"/>
    </source>
</evidence>
<dbReference type="Gramene" id="ORUFI04G04240.1">
    <property type="protein sequence ID" value="ORUFI04G04240.1"/>
    <property type="gene ID" value="ORUFI04G04240"/>
</dbReference>
<organism evidence="2 3">
    <name type="scientific">Oryza rufipogon</name>
    <name type="common">Brownbeard rice</name>
    <name type="synonym">Asian wild rice</name>
    <dbReference type="NCBI Taxonomy" id="4529"/>
    <lineage>
        <taxon>Eukaryota</taxon>
        <taxon>Viridiplantae</taxon>
        <taxon>Streptophyta</taxon>
        <taxon>Embryophyta</taxon>
        <taxon>Tracheophyta</taxon>
        <taxon>Spermatophyta</taxon>
        <taxon>Magnoliopsida</taxon>
        <taxon>Liliopsida</taxon>
        <taxon>Poales</taxon>
        <taxon>Poaceae</taxon>
        <taxon>BOP clade</taxon>
        <taxon>Oryzoideae</taxon>
        <taxon>Oryzeae</taxon>
        <taxon>Oryzinae</taxon>
        <taxon>Oryza</taxon>
    </lineage>
</organism>
<name>A0A0E0P5P0_ORYRU</name>
<reference evidence="2" key="2">
    <citation type="submission" date="2015-06" db="UniProtKB">
        <authorList>
            <consortium name="EnsemblPlants"/>
        </authorList>
    </citation>
    <scope>IDENTIFICATION</scope>
</reference>
<proteinExistence type="predicted"/>
<keyword evidence="3" id="KW-1185">Reference proteome</keyword>